<dbReference type="RefSeq" id="XP_067173273.1">
    <property type="nucleotide sequence ID" value="XM_067317172.1"/>
</dbReference>
<keyword evidence="3 4" id="KW-0067">ATP-binding</keyword>
<proteinExistence type="predicted"/>
<feature type="domain" description="Protein kinase" evidence="6">
    <location>
        <begin position="67"/>
        <end position="331"/>
    </location>
</feature>
<organism evidence="7 8">
    <name type="scientific">Apteryx mantelli</name>
    <name type="common">North Island brown kiwi</name>
    <dbReference type="NCBI Taxonomy" id="2696672"/>
    <lineage>
        <taxon>Eukaryota</taxon>
        <taxon>Metazoa</taxon>
        <taxon>Chordata</taxon>
        <taxon>Craniata</taxon>
        <taxon>Vertebrata</taxon>
        <taxon>Euteleostomi</taxon>
        <taxon>Archelosauria</taxon>
        <taxon>Archosauria</taxon>
        <taxon>Dinosauria</taxon>
        <taxon>Saurischia</taxon>
        <taxon>Theropoda</taxon>
        <taxon>Coelurosauria</taxon>
        <taxon>Aves</taxon>
        <taxon>Palaeognathae</taxon>
        <taxon>Apterygiformes</taxon>
        <taxon>Apterygidae</taxon>
        <taxon>Apteryx</taxon>
    </lineage>
</organism>
<feature type="compositionally biased region" description="Pro residues" evidence="5">
    <location>
        <begin position="586"/>
        <end position="596"/>
    </location>
</feature>
<dbReference type="Proteomes" id="UP001652627">
    <property type="component" value="Unplaced"/>
</dbReference>
<protein>
    <submittedName>
        <fullName evidence="8">Mitogen-activated protein kinase kinase kinase 11-like</fullName>
    </submittedName>
</protein>
<dbReference type="Gene3D" id="3.30.200.20">
    <property type="entry name" value="Phosphorylase Kinase, domain 1"/>
    <property type="match status" value="1"/>
</dbReference>
<feature type="compositionally biased region" description="Basic residues" evidence="5">
    <location>
        <begin position="423"/>
        <end position="436"/>
    </location>
</feature>
<feature type="compositionally biased region" description="Low complexity" evidence="5">
    <location>
        <begin position="25"/>
        <end position="37"/>
    </location>
</feature>
<evidence type="ECO:0000256" key="5">
    <source>
        <dbReference type="SAM" id="MobiDB-lite"/>
    </source>
</evidence>
<evidence type="ECO:0000256" key="4">
    <source>
        <dbReference type="PROSITE-ProRule" id="PRU10141"/>
    </source>
</evidence>
<feature type="compositionally biased region" description="Polar residues" evidence="5">
    <location>
        <begin position="735"/>
        <end position="744"/>
    </location>
</feature>
<dbReference type="PROSITE" id="PS50011">
    <property type="entry name" value="PROTEIN_KINASE_DOM"/>
    <property type="match status" value="1"/>
</dbReference>
<evidence type="ECO:0000256" key="1">
    <source>
        <dbReference type="ARBA" id="ARBA00022527"/>
    </source>
</evidence>
<dbReference type="PANTHER" id="PTHR44329:SF46">
    <property type="entry name" value="MITOGEN-ACTIVATED PROTEIN KINASE KINASE KINASE 11"/>
    <property type="match status" value="1"/>
</dbReference>
<dbReference type="SMART" id="SM00220">
    <property type="entry name" value="S_TKc"/>
    <property type="match status" value="1"/>
</dbReference>
<dbReference type="InterPro" id="IPR000719">
    <property type="entry name" value="Prot_kinase_dom"/>
</dbReference>
<feature type="compositionally biased region" description="Pro residues" evidence="5">
    <location>
        <begin position="409"/>
        <end position="422"/>
    </location>
</feature>
<accession>A0ABM4G7U1</accession>
<dbReference type="SUPFAM" id="SSF56112">
    <property type="entry name" value="Protein kinase-like (PK-like)"/>
    <property type="match status" value="1"/>
</dbReference>
<dbReference type="InterPro" id="IPR011009">
    <property type="entry name" value="Kinase-like_dom_sf"/>
</dbReference>
<dbReference type="GeneID" id="136996245"/>
<dbReference type="Gene3D" id="1.10.510.10">
    <property type="entry name" value="Transferase(Phosphotransferase) domain 1"/>
    <property type="match status" value="1"/>
</dbReference>
<feature type="region of interest" description="Disordered" evidence="5">
    <location>
        <begin position="406"/>
        <end position="564"/>
    </location>
</feature>
<gene>
    <name evidence="8" type="primary">LOC136996245</name>
</gene>
<evidence type="ECO:0000256" key="2">
    <source>
        <dbReference type="ARBA" id="ARBA00022741"/>
    </source>
</evidence>
<dbReference type="PRINTS" id="PR00109">
    <property type="entry name" value="TYRKINASE"/>
</dbReference>
<dbReference type="InterPro" id="IPR051681">
    <property type="entry name" value="Ser/Thr_Kinases-Pseudokinases"/>
</dbReference>
<reference evidence="8" key="1">
    <citation type="submission" date="2025-08" db="UniProtKB">
        <authorList>
            <consortium name="RefSeq"/>
        </authorList>
    </citation>
    <scope>IDENTIFICATION</scope>
    <source>
        <tissue evidence="8">Blood</tissue>
    </source>
</reference>
<evidence type="ECO:0000259" key="6">
    <source>
        <dbReference type="PROSITE" id="PS50011"/>
    </source>
</evidence>
<keyword evidence="7" id="KW-1185">Reference proteome</keyword>
<evidence type="ECO:0000313" key="7">
    <source>
        <dbReference type="Proteomes" id="UP001652627"/>
    </source>
</evidence>
<feature type="region of interest" description="Disordered" evidence="5">
    <location>
        <begin position="1"/>
        <end position="58"/>
    </location>
</feature>
<keyword evidence="1" id="KW-0808">Transferase</keyword>
<evidence type="ECO:0000313" key="8">
    <source>
        <dbReference type="RefSeq" id="XP_067173273.1"/>
    </source>
</evidence>
<dbReference type="PROSITE" id="PS00107">
    <property type="entry name" value="PROTEIN_KINASE_ATP"/>
    <property type="match status" value="1"/>
</dbReference>
<name>A0ABM4G7U1_9AVES</name>
<dbReference type="PANTHER" id="PTHR44329">
    <property type="entry name" value="SERINE/THREONINE-PROTEIN KINASE TNNI3K-RELATED"/>
    <property type="match status" value="1"/>
</dbReference>
<feature type="compositionally biased region" description="Low complexity" evidence="5">
    <location>
        <begin position="972"/>
        <end position="985"/>
    </location>
</feature>
<dbReference type="InterPro" id="IPR017441">
    <property type="entry name" value="Protein_kinase_ATP_BS"/>
</dbReference>
<feature type="binding site" evidence="4">
    <location>
        <position position="94"/>
    </location>
    <ligand>
        <name>ATP</name>
        <dbReference type="ChEBI" id="CHEBI:30616"/>
    </ligand>
</feature>
<dbReference type="Pfam" id="PF07714">
    <property type="entry name" value="PK_Tyr_Ser-Thr"/>
    <property type="match status" value="1"/>
</dbReference>
<dbReference type="InterPro" id="IPR001245">
    <property type="entry name" value="Ser-Thr/Tyr_kinase_cat_dom"/>
</dbReference>
<dbReference type="PROSITE" id="PS00108">
    <property type="entry name" value="PROTEIN_KINASE_ST"/>
    <property type="match status" value="1"/>
</dbReference>
<feature type="region of interest" description="Disordered" evidence="5">
    <location>
        <begin position="579"/>
        <end position="1023"/>
    </location>
</feature>
<dbReference type="CDD" id="cd14061">
    <property type="entry name" value="STKc_MLK"/>
    <property type="match status" value="1"/>
</dbReference>
<evidence type="ECO:0000256" key="3">
    <source>
        <dbReference type="ARBA" id="ARBA00022840"/>
    </source>
</evidence>
<dbReference type="InterPro" id="IPR008271">
    <property type="entry name" value="Ser/Thr_kinase_AS"/>
</dbReference>
<sequence>MEWGQLSPSPSPPPSPSPWGGEGSAEGWPWGSRSPSPGGSPGGSRSPSPPGGARGWGEAPRAAFGELRLQEVIGAGGFGRVFRGTWRGEVVAVKAARGDAGAAGAASLRREARLYARLRHPNVVALRAVCLEPPHLCLVMEFAAGGPLSRALAGRRVPPAVLLDWARQIARGMRYLHAEAPVALIHRDLKSSNVLLSQPVEGDDVSGKTLKITDFGLAREWQRTTKMSAAGTYAWMAPEVIKASTFSKGSDVWSYGVLLWELLTGEVPYRGIDGLAVAYGVAVNKLTLPIPSTCPQPFAQLMAACWEQDPHRRPGFGAILARLSALEEPGLGLAPESFHSLQQGWRREIQELFEELRAREKELLSREEAVARAALAQQSQAEALRQREQALARWELEVLERELSLLLRPPGPGPDPRRPPAAPKRRRGTFRRPKLRRPADHISMPQDFKHRLTVQASPGPDRRSRDPQEGPGGSPPFPRLRAIQLEPSDTESPWGQGGPERRGGKGSANGRRRSRQEETTWYLDPDELSPGDAALNGEAAPSPSGAQESEEGRGERGGTPRLLRRALLRGSALLASLGLGRELPPAEAPRSPPPSPGLLRLSPRRPARTPGSPEPARARTPGTPELSWPGTPEPSRARTPGTPELSWPGTPEPSRARTPGTPELSSPGTPEPSRPRTPGTPELRSPGTPEPSRARMPGTPELRSPGTPELSWTQMPGTPELSGPGTPEPSRARTPGSSELSSPGTPEPNRTRTPGTLELSCPRTPGTPEPSRARMPGTPEPNRARTPGTLELNWPRMPGTPERSRARTPGTPEPNRARTPGTLELSCPRTPGTPEPGRARTPGTPEPNRAWTPGTPEQGRARTPGTLELNWPRTPGTPEPNRARTPGTPEPGRARMPGTLELNWPRTPGTPEPNRARTPGTPEPGGAGTPRTPGSPELLIDLESPGPRREGEVGAWVQAWGAALPSPPAPRRGPSSPGPGSSPAARPRRGPARPRIDPWSFVSAGPRRPPAPAAAGPDPFAEP</sequence>
<keyword evidence="1" id="KW-0418">Kinase</keyword>
<keyword evidence="1" id="KW-0723">Serine/threonine-protein kinase</keyword>
<keyword evidence="2 4" id="KW-0547">Nucleotide-binding</keyword>